<sequence length="155" mass="17791">MRVFLSFTEPDFSEVLESAFRSAGVEFDDAPKAERPRAARSAAVRLHQLFERDRELPTSTLSVPLESYLEHQDKRRLSRVGKTTDPRSVADELRITAQMTLSDLNRLRREYALANHPDRAGSAEREDATRRMMVANMLIDREINRRQRPGLPAGR</sequence>
<dbReference type="EMBL" id="WMBQ01000001">
    <property type="protein sequence ID" value="MTD94778.1"/>
    <property type="molecule type" value="Genomic_DNA"/>
</dbReference>
<dbReference type="Proteomes" id="UP000440694">
    <property type="component" value="Unassembled WGS sequence"/>
</dbReference>
<reference evidence="1 2" key="1">
    <citation type="submission" date="2019-11" db="EMBL/GenBank/DDBJ databases">
        <title>Identification of a novel strain.</title>
        <authorList>
            <person name="Xu Q."/>
            <person name="Wang G."/>
        </authorList>
    </citation>
    <scope>NUCLEOTIDE SEQUENCE [LARGE SCALE GENOMIC DNA]</scope>
    <source>
        <strain evidence="2">xq</strain>
    </source>
</reference>
<evidence type="ECO:0000313" key="1">
    <source>
        <dbReference type="EMBL" id="MTD94778.1"/>
    </source>
</evidence>
<protein>
    <submittedName>
        <fullName evidence="1">Uncharacterized protein</fullName>
    </submittedName>
</protein>
<organism evidence="1 2">
    <name type="scientific">Hyphomicrobium album</name>
    <dbReference type="NCBI Taxonomy" id="2665159"/>
    <lineage>
        <taxon>Bacteria</taxon>
        <taxon>Pseudomonadati</taxon>
        <taxon>Pseudomonadota</taxon>
        <taxon>Alphaproteobacteria</taxon>
        <taxon>Hyphomicrobiales</taxon>
        <taxon>Hyphomicrobiaceae</taxon>
        <taxon>Hyphomicrobium</taxon>
    </lineage>
</organism>
<comment type="caution">
    <text evidence="1">The sequence shown here is derived from an EMBL/GenBank/DDBJ whole genome shotgun (WGS) entry which is preliminary data.</text>
</comment>
<proteinExistence type="predicted"/>
<keyword evidence="2" id="KW-1185">Reference proteome</keyword>
<name>A0A6I3KK91_9HYPH</name>
<evidence type="ECO:0000313" key="2">
    <source>
        <dbReference type="Proteomes" id="UP000440694"/>
    </source>
</evidence>
<accession>A0A6I3KK91</accession>
<gene>
    <name evidence="1" type="ORF">GIW81_10595</name>
</gene>
<dbReference type="AlphaFoldDB" id="A0A6I3KK91"/>
<dbReference type="RefSeq" id="WP_154739155.1">
    <property type="nucleotide sequence ID" value="NZ_WMBQ01000001.1"/>
</dbReference>